<dbReference type="InterPro" id="IPR010148">
    <property type="entry name" value="CRISPR-assoc_prot_CT1975"/>
</dbReference>
<dbReference type="Pfam" id="PF09344">
    <property type="entry name" value="Cas_CT1975"/>
    <property type="match status" value="1"/>
</dbReference>
<protein>
    <submittedName>
        <fullName evidence="1">CRISPR system Cascade subunit CasC</fullName>
    </submittedName>
</protein>
<dbReference type="Proteomes" id="UP001155034">
    <property type="component" value="Unassembled WGS sequence"/>
</dbReference>
<evidence type="ECO:0000313" key="1">
    <source>
        <dbReference type="EMBL" id="MCS3866594.1"/>
    </source>
</evidence>
<comment type="caution">
    <text evidence="1">The sequence shown here is derived from an EMBL/GenBank/DDBJ whole genome shotgun (WGS) entry which is preliminary data.</text>
</comment>
<gene>
    <name evidence="1" type="ORF">GGP82_003172</name>
</gene>
<reference evidence="1" key="1">
    <citation type="submission" date="2022-08" db="EMBL/GenBank/DDBJ databases">
        <title>Genomic Encyclopedia of Type Strains, Phase V (KMG-V): Genome sequencing to study the core and pangenomes of soil and plant-associated prokaryotes.</title>
        <authorList>
            <person name="Whitman W."/>
        </authorList>
    </citation>
    <scope>NUCLEOTIDE SEQUENCE</scope>
    <source>
        <strain evidence="1">SP2016B</strain>
    </source>
</reference>
<evidence type="ECO:0000313" key="2">
    <source>
        <dbReference type="Proteomes" id="UP001155034"/>
    </source>
</evidence>
<dbReference type="AlphaFoldDB" id="A0A9X2U490"/>
<sequence length="421" mass="46614">MFIQLHALTSYPSTLLNRDDAGFAKQLPFGGATRTRVSSQCLKYHWRNFDGEHALYDMDVPKSLRSRETFWRRLAQPLIDDGHPAPLVRAVTFALKERLLSDDKAGKRDLKTLIDPDEDEDTREMIDTNQVTIFGVPEMRYLRELASGMIEDAKEDFPVFWQENGEPDSDTVRDAADAMRDISKRDLKKNLKGLKLASGLDAAMFGRMATSDVLARGDAAVHVAHAFTTHAQESESDYFSAVDELRRDEPEESGELGAGHINTQELTSGLFYSYVVVDVPLLVSNLSGVEQDEWTDGNTDLAAEVMERFAQLMATVSPGAKLGSTAPYSYAQCLFAEAGTAQPRTLANAFQTPAPTQNVLENSYEKLGQYVDEIDQMYGVQTDRRLAAMGPSGTLTGHLKTDDTTTVPALAEWTANQIQTV</sequence>
<dbReference type="EMBL" id="JANTYZ010000015">
    <property type="protein sequence ID" value="MCS3866594.1"/>
    <property type="molecule type" value="Genomic_DNA"/>
</dbReference>
<dbReference type="RefSeq" id="WP_183959239.1">
    <property type="nucleotide sequence ID" value="NZ_JACIFB010000017.1"/>
</dbReference>
<proteinExistence type="predicted"/>
<dbReference type="NCBIfam" id="TIGR01869">
    <property type="entry name" value="casC_Cse4"/>
    <property type="match status" value="1"/>
</dbReference>
<organism evidence="1 2">
    <name type="scientific">Salinibacter ruber</name>
    <dbReference type="NCBI Taxonomy" id="146919"/>
    <lineage>
        <taxon>Bacteria</taxon>
        <taxon>Pseudomonadati</taxon>
        <taxon>Rhodothermota</taxon>
        <taxon>Rhodothermia</taxon>
        <taxon>Rhodothermales</taxon>
        <taxon>Salinibacteraceae</taxon>
        <taxon>Salinibacter</taxon>
    </lineage>
</organism>
<accession>A0A9X2U490</accession>
<name>A0A9X2U490_9BACT</name>